<accession>A0AAD3T176</accession>
<dbReference type="Proteomes" id="UP001279734">
    <property type="component" value="Unassembled WGS sequence"/>
</dbReference>
<sequence>MLMESFDCRAVIESSDCGAVLSSSERKWGEIVIASPLRAQAISVRFVLVFRAGPNAALADASHASTAAFRTDQDEISHNSKAANWKILSCL</sequence>
<gene>
    <name evidence="1" type="ORF">Nepgr_022702</name>
</gene>
<organism evidence="1 2">
    <name type="scientific">Nepenthes gracilis</name>
    <name type="common">Slender pitcher plant</name>
    <dbReference type="NCBI Taxonomy" id="150966"/>
    <lineage>
        <taxon>Eukaryota</taxon>
        <taxon>Viridiplantae</taxon>
        <taxon>Streptophyta</taxon>
        <taxon>Embryophyta</taxon>
        <taxon>Tracheophyta</taxon>
        <taxon>Spermatophyta</taxon>
        <taxon>Magnoliopsida</taxon>
        <taxon>eudicotyledons</taxon>
        <taxon>Gunneridae</taxon>
        <taxon>Pentapetalae</taxon>
        <taxon>Caryophyllales</taxon>
        <taxon>Nepenthaceae</taxon>
        <taxon>Nepenthes</taxon>
    </lineage>
</organism>
<dbReference type="EMBL" id="BSYO01000022">
    <property type="protein sequence ID" value="GMH20860.1"/>
    <property type="molecule type" value="Genomic_DNA"/>
</dbReference>
<reference evidence="1" key="1">
    <citation type="submission" date="2023-05" db="EMBL/GenBank/DDBJ databases">
        <title>Nepenthes gracilis genome sequencing.</title>
        <authorList>
            <person name="Fukushima K."/>
        </authorList>
    </citation>
    <scope>NUCLEOTIDE SEQUENCE</scope>
    <source>
        <strain evidence="1">SING2019-196</strain>
    </source>
</reference>
<evidence type="ECO:0000313" key="1">
    <source>
        <dbReference type="EMBL" id="GMH20860.1"/>
    </source>
</evidence>
<comment type="caution">
    <text evidence="1">The sequence shown here is derived from an EMBL/GenBank/DDBJ whole genome shotgun (WGS) entry which is preliminary data.</text>
</comment>
<proteinExistence type="predicted"/>
<dbReference type="AlphaFoldDB" id="A0AAD3T176"/>
<evidence type="ECO:0000313" key="2">
    <source>
        <dbReference type="Proteomes" id="UP001279734"/>
    </source>
</evidence>
<keyword evidence="2" id="KW-1185">Reference proteome</keyword>
<protein>
    <submittedName>
        <fullName evidence="1">Uncharacterized protein</fullName>
    </submittedName>
</protein>
<name>A0AAD3T176_NEPGR</name>